<evidence type="ECO:0000313" key="5">
    <source>
        <dbReference type="Proteomes" id="UP000031599"/>
    </source>
</evidence>
<dbReference type="PANTHER" id="PTHR43798">
    <property type="entry name" value="MONOACYLGLYCEROL LIPASE"/>
    <property type="match status" value="1"/>
</dbReference>
<dbReference type="PANTHER" id="PTHR43798:SF31">
    <property type="entry name" value="AB HYDROLASE SUPERFAMILY PROTEIN YCLE"/>
    <property type="match status" value="1"/>
</dbReference>
<dbReference type="AlphaFoldDB" id="A0A0C1ZC14"/>
<comment type="caution">
    <text evidence="4">The sequence shown here is derived from an EMBL/GenBank/DDBJ whole genome shotgun (WGS) entry which is preliminary data.</text>
</comment>
<accession>A0A0C1ZC14</accession>
<dbReference type="EMBL" id="JMCC02000058">
    <property type="protein sequence ID" value="KIG15239.1"/>
    <property type="molecule type" value="Genomic_DNA"/>
</dbReference>
<dbReference type="InterPro" id="IPR000073">
    <property type="entry name" value="AB_hydrolase_1"/>
</dbReference>
<reference evidence="4 5" key="1">
    <citation type="submission" date="2014-12" db="EMBL/GenBank/DDBJ databases">
        <title>Genome assembly of Enhygromyxa salina DSM 15201.</title>
        <authorList>
            <person name="Sharma G."/>
            <person name="Subramanian S."/>
        </authorList>
    </citation>
    <scope>NUCLEOTIDE SEQUENCE [LARGE SCALE GENOMIC DNA]</scope>
    <source>
        <strain evidence="4 5">DSM 15201</strain>
    </source>
</reference>
<dbReference type="Gene3D" id="3.40.50.1820">
    <property type="entry name" value="alpha/beta hydrolase"/>
    <property type="match status" value="1"/>
</dbReference>
<dbReference type="PRINTS" id="PR00111">
    <property type="entry name" value="ABHYDROLASE"/>
</dbReference>
<evidence type="ECO:0000256" key="1">
    <source>
        <dbReference type="ARBA" id="ARBA00022801"/>
    </source>
</evidence>
<dbReference type="InterPro" id="IPR050266">
    <property type="entry name" value="AB_hydrolase_sf"/>
</dbReference>
<feature type="region of interest" description="Disordered" evidence="2">
    <location>
        <begin position="186"/>
        <end position="217"/>
    </location>
</feature>
<dbReference type="GO" id="GO:0016020">
    <property type="term" value="C:membrane"/>
    <property type="evidence" value="ECO:0007669"/>
    <property type="project" value="TreeGrafter"/>
</dbReference>
<name>A0A0C1ZC14_9BACT</name>
<dbReference type="InterPro" id="IPR029058">
    <property type="entry name" value="AB_hydrolase_fold"/>
</dbReference>
<evidence type="ECO:0000259" key="3">
    <source>
        <dbReference type="Pfam" id="PF00561"/>
    </source>
</evidence>
<sequence length="217" mass="22930">MGQLRRPDTTIAFQVRGLGPTVLMLQGVGARALVWAPQMDPLSDRWQCVAVDNRGLGDSGAAPGGLRIGQMVDDAIAVLDHLGIARAHVIGHSMGGILAHQLALDHPDRVASLGLLCTFTTGKEAVSLGPRSFALGLRAAIGTRRMRRLAFLRLIAPSSALQGDLDATAERHARVFGHDLADRHPISRGSGCESRVRDPTTALAPAGSHFAGSEMQD</sequence>
<organism evidence="4 5">
    <name type="scientific">Enhygromyxa salina</name>
    <dbReference type="NCBI Taxonomy" id="215803"/>
    <lineage>
        <taxon>Bacteria</taxon>
        <taxon>Pseudomonadati</taxon>
        <taxon>Myxococcota</taxon>
        <taxon>Polyangia</taxon>
        <taxon>Nannocystales</taxon>
        <taxon>Nannocystaceae</taxon>
        <taxon>Enhygromyxa</taxon>
    </lineage>
</organism>
<feature type="domain" description="AB hydrolase-1" evidence="3">
    <location>
        <begin position="20"/>
        <end position="123"/>
    </location>
</feature>
<dbReference type="SUPFAM" id="SSF53474">
    <property type="entry name" value="alpha/beta-Hydrolases"/>
    <property type="match status" value="1"/>
</dbReference>
<proteinExistence type="predicted"/>
<dbReference type="Pfam" id="PF00561">
    <property type="entry name" value="Abhydrolase_1"/>
    <property type="match status" value="1"/>
</dbReference>
<gene>
    <name evidence="4" type="ORF">DB30_05783</name>
</gene>
<dbReference type="Proteomes" id="UP000031599">
    <property type="component" value="Unassembled WGS sequence"/>
</dbReference>
<protein>
    <submittedName>
        <fullName evidence="4">Beta-ketoadipate enol-lactone hydrolase</fullName>
    </submittedName>
</protein>
<dbReference type="RefSeq" id="WP_146660015.1">
    <property type="nucleotide sequence ID" value="NZ_JMCC02000058.1"/>
</dbReference>
<keyword evidence="1 4" id="KW-0378">Hydrolase</keyword>
<dbReference type="GO" id="GO:0016787">
    <property type="term" value="F:hydrolase activity"/>
    <property type="evidence" value="ECO:0007669"/>
    <property type="project" value="UniProtKB-KW"/>
</dbReference>
<evidence type="ECO:0000256" key="2">
    <source>
        <dbReference type="SAM" id="MobiDB-lite"/>
    </source>
</evidence>
<evidence type="ECO:0000313" key="4">
    <source>
        <dbReference type="EMBL" id="KIG15239.1"/>
    </source>
</evidence>